<evidence type="ECO:0000313" key="1">
    <source>
        <dbReference type="EMBL" id="BDQ34086.1"/>
    </source>
</evidence>
<protein>
    <submittedName>
        <fullName evidence="1">Uncharacterized protein</fullName>
    </submittedName>
</protein>
<dbReference type="EMBL" id="AP026708">
    <property type="protein sequence ID" value="BDQ34086.1"/>
    <property type="molecule type" value="Genomic_DNA"/>
</dbReference>
<gene>
    <name evidence="1" type="ORF">JCM14722_16280</name>
</gene>
<organism evidence="1 2">
    <name type="scientific">Pseudodesulfovibrio portus</name>
    <dbReference type="NCBI Taxonomy" id="231439"/>
    <lineage>
        <taxon>Bacteria</taxon>
        <taxon>Pseudomonadati</taxon>
        <taxon>Thermodesulfobacteriota</taxon>
        <taxon>Desulfovibrionia</taxon>
        <taxon>Desulfovibrionales</taxon>
        <taxon>Desulfovibrionaceae</taxon>
    </lineage>
</organism>
<proteinExistence type="predicted"/>
<dbReference type="Proteomes" id="UP001061361">
    <property type="component" value="Chromosome"/>
</dbReference>
<dbReference type="RefSeq" id="WP_264980979.1">
    <property type="nucleotide sequence ID" value="NZ_AP026708.1"/>
</dbReference>
<keyword evidence="2" id="KW-1185">Reference proteome</keyword>
<reference evidence="1" key="1">
    <citation type="submission" date="2022-08" db="EMBL/GenBank/DDBJ databases">
        <title>Genome Sequence of the sulphate-reducing bacterium, Pseudodesulfovibrio portus JCM14722.</title>
        <authorList>
            <person name="Kondo R."/>
            <person name="Kataoka T."/>
        </authorList>
    </citation>
    <scope>NUCLEOTIDE SEQUENCE</scope>
    <source>
        <strain evidence="1">JCM 14722</strain>
    </source>
</reference>
<name>A0ABM8ARL2_9BACT</name>
<accession>A0ABM8ARL2</accession>
<sequence>MRNIYLIDLMCGISTALDYVSPHVNGHHRRVAMASAAIGNHLGIAQARADSGDSPVSINKLRATPR</sequence>
<evidence type="ECO:0000313" key="2">
    <source>
        <dbReference type="Proteomes" id="UP001061361"/>
    </source>
</evidence>